<dbReference type="Proteomes" id="UP000694419">
    <property type="component" value="Unplaced"/>
</dbReference>
<comment type="similarity">
    <text evidence="2">Belongs to the shroom family.</text>
</comment>
<keyword evidence="3" id="KW-0217">Developmental protein</keyword>
<feature type="compositionally biased region" description="Basic and acidic residues" evidence="9">
    <location>
        <begin position="748"/>
        <end position="758"/>
    </location>
</feature>
<feature type="region of interest" description="Disordered" evidence="9">
    <location>
        <begin position="433"/>
        <end position="483"/>
    </location>
</feature>
<feature type="compositionally biased region" description="Acidic residues" evidence="9">
    <location>
        <begin position="633"/>
        <end position="642"/>
    </location>
</feature>
<protein>
    <submittedName>
        <fullName evidence="12">Shroom family member 4</fullName>
    </submittedName>
</protein>
<feature type="region of interest" description="Disordered" evidence="9">
    <location>
        <begin position="54"/>
        <end position="75"/>
    </location>
</feature>
<dbReference type="GO" id="GO:0016324">
    <property type="term" value="C:apical plasma membrane"/>
    <property type="evidence" value="ECO:0007669"/>
    <property type="project" value="TreeGrafter"/>
</dbReference>
<feature type="coiled-coil region" evidence="8">
    <location>
        <begin position="1178"/>
        <end position="1205"/>
    </location>
</feature>
<dbReference type="PROSITE" id="PS51307">
    <property type="entry name" value="ASD2"/>
    <property type="match status" value="1"/>
</dbReference>
<dbReference type="FunFam" id="2.30.42.10:FF:000100">
    <property type="entry name" value="Shroom family member 2"/>
    <property type="match status" value="1"/>
</dbReference>
<dbReference type="SMART" id="SM00228">
    <property type="entry name" value="PDZ"/>
    <property type="match status" value="1"/>
</dbReference>
<dbReference type="InterPro" id="IPR014799">
    <property type="entry name" value="ASD2_dom"/>
</dbReference>
<dbReference type="Gene3D" id="6.10.250.3120">
    <property type="match status" value="1"/>
</dbReference>
<feature type="region of interest" description="Disordered" evidence="9">
    <location>
        <begin position="961"/>
        <end position="1133"/>
    </location>
</feature>
<feature type="domain" description="ASD2" evidence="11">
    <location>
        <begin position="1073"/>
        <end position="1355"/>
    </location>
</feature>
<evidence type="ECO:0000256" key="8">
    <source>
        <dbReference type="SAM" id="Coils"/>
    </source>
</evidence>
<reference evidence="12" key="1">
    <citation type="submission" date="2025-08" db="UniProtKB">
        <authorList>
            <consortium name="Ensembl"/>
        </authorList>
    </citation>
    <scope>IDENTIFICATION</scope>
</reference>
<evidence type="ECO:0000313" key="13">
    <source>
        <dbReference type="Proteomes" id="UP000694419"/>
    </source>
</evidence>
<name>A0A8C3J2A5_9CHAR</name>
<keyword evidence="8" id="KW-0175">Coiled coil</keyword>
<organism evidence="12 13">
    <name type="scientific">Calidris pygmaea</name>
    <name type="common">Spoon-billed sandpiper</name>
    <dbReference type="NCBI Taxonomy" id="425635"/>
    <lineage>
        <taxon>Eukaryota</taxon>
        <taxon>Metazoa</taxon>
        <taxon>Chordata</taxon>
        <taxon>Craniata</taxon>
        <taxon>Vertebrata</taxon>
        <taxon>Euteleostomi</taxon>
        <taxon>Archelosauria</taxon>
        <taxon>Archosauria</taxon>
        <taxon>Dinosauria</taxon>
        <taxon>Saurischia</taxon>
        <taxon>Theropoda</taxon>
        <taxon>Coelurosauria</taxon>
        <taxon>Aves</taxon>
        <taxon>Neognathae</taxon>
        <taxon>Neoaves</taxon>
        <taxon>Charadriiformes</taxon>
        <taxon>Scolopacidae</taxon>
        <taxon>Calidris</taxon>
    </lineage>
</organism>
<dbReference type="InterPro" id="IPR027685">
    <property type="entry name" value="Shroom_fam"/>
</dbReference>
<dbReference type="GO" id="GO:0043296">
    <property type="term" value="C:apical junction complex"/>
    <property type="evidence" value="ECO:0007669"/>
    <property type="project" value="TreeGrafter"/>
</dbReference>
<feature type="compositionally biased region" description="Pro residues" evidence="9">
    <location>
        <begin position="679"/>
        <end position="689"/>
    </location>
</feature>
<evidence type="ECO:0000259" key="11">
    <source>
        <dbReference type="PROSITE" id="PS51307"/>
    </source>
</evidence>
<feature type="compositionally biased region" description="Basic and acidic residues" evidence="9">
    <location>
        <begin position="1101"/>
        <end position="1111"/>
    </location>
</feature>
<feature type="compositionally biased region" description="Basic and acidic residues" evidence="9">
    <location>
        <begin position="664"/>
        <end position="674"/>
    </location>
</feature>
<evidence type="ECO:0000256" key="7">
    <source>
        <dbReference type="ARBA" id="ARBA00023212"/>
    </source>
</evidence>
<dbReference type="SUPFAM" id="SSF50156">
    <property type="entry name" value="PDZ domain-like"/>
    <property type="match status" value="1"/>
</dbReference>
<feature type="region of interest" description="Disordered" evidence="9">
    <location>
        <begin position="317"/>
        <end position="377"/>
    </location>
</feature>
<dbReference type="GO" id="GO:0051015">
    <property type="term" value="F:actin filament binding"/>
    <property type="evidence" value="ECO:0007669"/>
    <property type="project" value="InterPro"/>
</dbReference>
<feature type="region of interest" description="Disordered" evidence="9">
    <location>
        <begin position="557"/>
        <end position="807"/>
    </location>
</feature>
<evidence type="ECO:0000256" key="9">
    <source>
        <dbReference type="SAM" id="MobiDB-lite"/>
    </source>
</evidence>
<dbReference type="PROSITE" id="PS50106">
    <property type="entry name" value="PDZ"/>
    <property type="match status" value="1"/>
</dbReference>
<feature type="coiled-coil region" evidence="8">
    <location>
        <begin position="1326"/>
        <end position="1353"/>
    </location>
</feature>
<feature type="compositionally biased region" description="Basic and acidic residues" evidence="9">
    <location>
        <begin position="779"/>
        <end position="788"/>
    </location>
</feature>
<dbReference type="InterPro" id="IPR001478">
    <property type="entry name" value="PDZ"/>
</dbReference>
<dbReference type="GO" id="GO:0007015">
    <property type="term" value="P:actin filament organization"/>
    <property type="evidence" value="ECO:0007669"/>
    <property type="project" value="TreeGrafter"/>
</dbReference>
<keyword evidence="4" id="KW-0963">Cytoplasm</keyword>
<evidence type="ECO:0000256" key="6">
    <source>
        <dbReference type="ARBA" id="ARBA00023203"/>
    </source>
</evidence>
<dbReference type="GO" id="GO:0005912">
    <property type="term" value="C:adherens junction"/>
    <property type="evidence" value="ECO:0007669"/>
    <property type="project" value="TreeGrafter"/>
</dbReference>
<evidence type="ECO:0000256" key="1">
    <source>
        <dbReference type="ARBA" id="ARBA00004245"/>
    </source>
</evidence>
<feature type="compositionally biased region" description="Pro residues" evidence="9">
    <location>
        <begin position="65"/>
        <end position="74"/>
    </location>
</feature>
<feature type="domain" description="PDZ" evidence="10">
    <location>
        <begin position="115"/>
        <end position="197"/>
    </location>
</feature>
<keyword evidence="5" id="KW-0597">Phosphoprotein</keyword>
<feature type="region of interest" description="Disordered" evidence="9">
    <location>
        <begin position="254"/>
        <end position="280"/>
    </location>
</feature>
<dbReference type="InterPro" id="IPR036034">
    <property type="entry name" value="PDZ_sf"/>
</dbReference>
<dbReference type="Pfam" id="PF00595">
    <property type="entry name" value="PDZ"/>
    <property type="match status" value="1"/>
</dbReference>
<evidence type="ECO:0000313" key="12">
    <source>
        <dbReference type="Ensembl" id="ENSCPGP00000001227.1"/>
    </source>
</evidence>
<evidence type="ECO:0000256" key="4">
    <source>
        <dbReference type="ARBA" id="ARBA00022490"/>
    </source>
</evidence>
<dbReference type="PANTHER" id="PTHR15012:SF35">
    <property type="entry name" value="PROTEIN SHROOM4"/>
    <property type="match status" value="1"/>
</dbReference>
<keyword evidence="13" id="KW-1185">Reference proteome</keyword>
<evidence type="ECO:0000256" key="3">
    <source>
        <dbReference type="ARBA" id="ARBA00022473"/>
    </source>
</evidence>
<comment type="subcellular location">
    <subcellularLocation>
        <location evidence="1">Cytoplasm</location>
        <location evidence="1">Cytoskeleton</location>
    </subcellularLocation>
</comment>
<keyword evidence="7" id="KW-0206">Cytoskeleton</keyword>
<reference evidence="12" key="2">
    <citation type="submission" date="2025-09" db="UniProtKB">
        <authorList>
            <consortium name="Ensembl"/>
        </authorList>
    </citation>
    <scope>IDENTIFICATION</scope>
</reference>
<dbReference type="Pfam" id="PF08687">
    <property type="entry name" value="ASD2"/>
    <property type="match status" value="1"/>
</dbReference>
<keyword evidence="6" id="KW-0009">Actin-binding</keyword>
<feature type="compositionally biased region" description="Pro residues" evidence="9">
    <location>
        <begin position="1090"/>
        <end position="1100"/>
    </location>
</feature>
<feature type="region of interest" description="Disordered" evidence="9">
    <location>
        <begin position="497"/>
        <end position="535"/>
    </location>
</feature>
<proteinExistence type="inferred from homology"/>
<feature type="compositionally biased region" description="Low complexity" evidence="9">
    <location>
        <begin position="792"/>
        <end position="807"/>
    </location>
</feature>
<sequence length="1361" mass="147825">MPCCAALCRAEPCHTIPYHTIPYHTIPYHTIPYHTIPCRAVPCRSPPPPLASLAAAEQSRCRSGPAPPLGPAPLRPGGRGCHFLGGAGPGRAGPGWDGTVAAMERAEGRPGAPQYVHVQLQGGAPWGFTLRGGLEHGEPLIVSKVEDGGKAALSRQLQPGDELVNISGTPLYGSRQEALILIKGSYRTLKMIVRRRSVPVLRPHSWHVAKLAESRPDAPTMHCPADAFSLSWPSGCDVSELSLQWNPLSRHCSTDRSSSIGSMESLDQPGQAYYEGDPSPVDQVMYHSKRDSAYSSFSASSIASDCALSLRPEEAASVDSSLQGPCKPPDGRYLTTGTELPTSRHPEAWRAPMPPQPPVRRDSLRAAPSGGGDRRRVPVSADMLHAKGRWISDTFLCQRDGEAEAAGSRTLVPHPMKDRLSADQYYMLSSHSERCPAEPLGGESAEPGNQLYPDGGVHRAPGAAAVGDNPLLSPLKGHTLHRHSAPEQLLASQLRSLQVGTSSGRASPAPDGHRWTLSPLHPEGSRTESGGAVQDPPVCPEPCHRLLPCRCCPEPQRACGQDGPGSSPARSTEGPAEEESRVGGRRAGGPPHRSAQLRRRSDRFATSLRNEIQRRKAQLQKSRGPGAPPPGEEPVEEADEPPEVSVPAEGPRTPAERLSPAPSEDGRNPGHLGDRGIPTPDPLPVPKGPASPERVVPMGRGRWRWSPERKLQRQHSPSPSQLEGYSQGPAATSSPPQGSDEAVLLPFADRRRFFEESSRLVPPRHGKLPAGDPSAFQPPERRDTRRLSIDQPYGSPSAGRPGSASPYAECCREQPPCYKPLGRPGELEYLRGFSYPYGGSLRPEPCHYCGGDLGPPPLPRSHTCRCHPQPWVRCPDCCCPAPRPGREESDAWPPRRAFAPEFPLDEWEPPAVTRKASQSISELSHYQLGFSRLGPFRPCFESSETEWPPCYRATSTHDLSWDGDRLARSPESPSEPLHRPLRGRAFSESHLNLEPASPRGHDRRDLLRAKLDPAGVPKKKGPPPPRPPPPNWEKYRQHRLSQRLPDGSGHGSAFTATTVPTRSIAEAVRERSQSLTGEQGGRSRGQTARPPAPPGAWPRPEPPRSLHRTPEPDAGSAEICRQGFEPISPPPGSAASSTAYPAYYGVAAGKAEPLGKVKELPEVVEGSSEEEEVDRELVEKKLQLIESLSRKLAVLREAQRGLQEDISANGALGEDVAARLQALCTPGEFDKYRLFVGDLDKVVNLLLSLSGRLARVETALDSLGPHAPTEDKVALREKRRLLAAQLEDAKELKEHVGRREEAVGAMVARYLPAEHLQDYQHFVKMKSALIAEQRELEEKIKLGQEQLRCLRESLGQAPKGC</sequence>
<dbReference type="GO" id="GO:0030864">
    <property type="term" value="C:cortical actin cytoskeleton"/>
    <property type="evidence" value="ECO:0007669"/>
    <property type="project" value="TreeGrafter"/>
</dbReference>
<feature type="compositionally biased region" description="Polar residues" evidence="9">
    <location>
        <begin position="714"/>
        <end position="737"/>
    </location>
</feature>
<evidence type="ECO:0000259" key="10">
    <source>
        <dbReference type="PROSITE" id="PS50106"/>
    </source>
</evidence>
<accession>A0A8C3J2A5</accession>
<dbReference type="PANTHER" id="PTHR15012">
    <property type="entry name" value="APICAL PROTEIN/SHROOM-RELATED"/>
    <property type="match status" value="1"/>
</dbReference>
<dbReference type="Ensembl" id="ENSCPGT00000001370.1">
    <property type="protein sequence ID" value="ENSCPGP00000001227.1"/>
    <property type="gene ID" value="ENSCPGG00000000980.1"/>
</dbReference>
<dbReference type="CDD" id="cd06750">
    <property type="entry name" value="PDZ_shroom2_3_4-like"/>
    <property type="match status" value="1"/>
</dbReference>
<dbReference type="Gene3D" id="2.30.42.10">
    <property type="match status" value="1"/>
</dbReference>
<feature type="compositionally biased region" description="Basic and acidic residues" evidence="9">
    <location>
        <begin position="999"/>
        <end position="1011"/>
    </location>
</feature>
<feature type="compositionally biased region" description="Pro residues" evidence="9">
    <location>
        <begin position="1022"/>
        <end position="1031"/>
    </location>
</feature>
<evidence type="ECO:0000256" key="2">
    <source>
        <dbReference type="ARBA" id="ARBA00006469"/>
    </source>
</evidence>
<evidence type="ECO:0000256" key="5">
    <source>
        <dbReference type="ARBA" id="ARBA00022553"/>
    </source>
</evidence>